<feature type="transmembrane region" description="Helical" evidence="1">
    <location>
        <begin position="48"/>
        <end position="68"/>
    </location>
</feature>
<keyword evidence="3" id="KW-1185">Reference proteome</keyword>
<evidence type="ECO:0000313" key="3">
    <source>
        <dbReference type="Proteomes" id="UP000605086"/>
    </source>
</evidence>
<evidence type="ECO:0000313" key="2">
    <source>
        <dbReference type="EMBL" id="NUB03755.1"/>
    </source>
</evidence>
<evidence type="ECO:0000256" key="1">
    <source>
        <dbReference type="SAM" id="Phobius"/>
    </source>
</evidence>
<feature type="transmembrane region" description="Helical" evidence="1">
    <location>
        <begin position="183"/>
        <end position="201"/>
    </location>
</feature>
<protein>
    <submittedName>
        <fullName evidence="2">Uncharacterized protein</fullName>
    </submittedName>
</protein>
<dbReference type="Proteomes" id="UP000605086">
    <property type="component" value="Unassembled WGS sequence"/>
</dbReference>
<name>A0ABX2KJI3_9PROT</name>
<proteinExistence type="predicted"/>
<dbReference type="EMBL" id="WHOS01000073">
    <property type="protein sequence ID" value="NUB03755.1"/>
    <property type="molecule type" value="Genomic_DNA"/>
</dbReference>
<feature type="transmembrane region" description="Helical" evidence="1">
    <location>
        <begin position="125"/>
        <end position="145"/>
    </location>
</feature>
<sequence length="202" mass="21214">MFDLIWPAAAGWLTAHAHQLGLAALALAIAHRERGQGHSWLGTTGARILFWALPIGATVYLLLAGLALDAHAALLAAACGAAAYVGMAGIPHGAGQNLLVPWSVTPTTIWPEDDTLFGITRPERLGYLLTAGIVRLWLISLPLVATHPAALWLPIGGVAMPIGYLIGTRMPLLGWRLTRATEWGELLTGAGFGVAIATVLLV</sequence>
<reference evidence="2 3" key="1">
    <citation type="submission" date="2019-10" db="EMBL/GenBank/DDBJ databases">
        <title>Genome sequence of Azospirillum melinis.</title>
        <authorList>
            <person name="Ambrosini A."/>
            <person name="Sant'Anna F.H."/>
            <person name="Cassan F.D."/>
            <person name="Souza E.M."/>
            <person name="Passaglia L.M.P."/>
        </authorList>
    </citation>
    <scope>NUCLEOTIDE SEQUENCE [LARGE SCALE GENOMIC DNA]</scope>
    <source>
        <strain evidence="2 3">TMCY0552</strain>
    </source>
</reference>
<organism evidence="2 3">
    <name type="scientific">Azospirillum melinis</name>
    <dbReference type="NCBI Taxonomy" id="328839"/>
    <lineage>
        <taxon>Bacteria</taxon>
        <taxon>Pseudomonadati</taxon>
        <taxon>Pseudomonadota</taxon>
        <taxon>Alphaproteobacteria</taxon>
        <taxon>Rhodospirillales</taxon>
        <taxon>Azospirillaceae</taxon>
        <taxon>Azospirillum</taxon>
    </lineage>
</organism>
<dbReference type="RefSeq" id="WP_174474626.1">
    <property type="nucleotide sequence ID" value="NZ_JAGINN010000033.1"/>
</dbReference>
<feature type="transmembrane region" description="Helical" evidence="1">
    <location>
        <begin position="151"/>
        <end position="171"/>
    </location>
</feature>
<keyword evidence="1" id="KW-0812">Transmembrane</keyword>
<accession>A0ABX2KJI3</accession>
<keyword evidence="1" id="KW-0472">Membrane</keyword>
<comment type="caution">
    <text evidence="2">The sequence shown here is derived from an EMBL/GenBank/DDBJ whole genome shotgun (WGS) entry which is preliminary data.</text>
</comment>
<gene>
    <name evidence="2" type="ORF">GBZ48_31560</name>
</gene>
<keyword evidence="1" id="KW-1133">Transmembrane helix</keyword>